<accession>A0AAD6IPR0</accession>
<dbReference type="Proteomes" id="UP001221413">
    <property type="component" value="Unassembled WGS sequence"/>
</dbReference>
<gene>
    <name evidence="3" type="ORF">Dda_9286</name>
</gene>
<protein>
    <submittedName>
        <fullName evidence="3">Uncharacterized protein</fullName>
    </submittedName>
</protein>
<feature type="compositionally biased region" description="Low complexity" evidence="1">
    <location>
        <begin position="24"/>
        <end position="34"/>
    </location>
</feature>
<comment type="caution">
    <text evidence="3">The sequence shown here is derived from an EMBL/GenBank/DDBJ whole genome shotgun (WGS) entry which is preliminary data.</text>
</comment>
<evidence type="ECO:0000313" key="3">
    <source>
        <dbReference type="EMBL" id="KAJ6255992.1"/>
    </source>
</evidence>
<keyword evidence="4" id="KW-1185">Reference proteome</keyword>
<feature type="region of interest" description="Disordered" evidence="1">
    <location>
        <begin position="1"/>
        <end position="37"/>
    </location>
</feature>
<proteinExistence type="predicted"/>
<sequence length="129" mass="13658">MPAKPTRNLASMSQDRRQTTGLHTSSTPRSTRPTPMEPTVLTVANITLPATQNTIFQAPSRAYAQATAYASASAATPSPTGNLVPFAEATPASIGVIVPISVLFMLYFMYKRRTGGRVPGGNLAAMFEA</sequence>
<keyword evidence="2" id="KW-0472">Membrane</keyword>
<feature type="transmembrane region" description="Helical" evidence="2">
    <location>
        <begin position="92"/>
        <end position="110"/>
    </location>
</feature>
<name>A0AAD6IPR0_DREDA</name>
<organism evidence="3 4">
    <name type="scientific">Drechslerella dactyloides</name>
    <name type="common">Nematode-trapping fungus</name>
    <name type="synonym">Arthrobotrys dactyloides</name>
    <dbReference type="NCBI Taxonomy" id="74499"/>
    <lineage>
        <taxon>Eukaryota</taxon>
        <taxon>Fungi</taxon>
        <taxon>Dikarya</taxon>
        <taxon>Ascomycota</taxon>
        <taxon>Pezizomycotina</taxon>
        <taxon>Orbiliomycetes</taxon>
        <taxon>Orbiliales</taxon>
        <taxon>Orbiliaceae</taxon>
        <taxon>Drechslerella</taxon>
    </lineage>
</organism>
<feature type="compositionally biased region" description="Polar residues" evidence="1">
    <location>
        <begin position="8"/>
        <end position="23"/>
    </location>
</feature>
<dbReference type="EMBL" id="JAQGDS010000016">
    <property type="protein sequence ID" value="KAJ6255992.1"/>
    <property type="molecule type" value="Genomic_DNA"/>
</dbReference>
<keyword evidence="2" id="KW-1133">Transmembrane helix</keyword>
<dbReference type="AlphaFoldDB" id="A0AAD6IPR0"/>
<keyword evidence="2" id="KW-0812">Transmembrane</keyword>
<evidence type="ECO:0000256" key="2">
    <source>
        <dbReference type="SAM" id="Phobius"/>
    </source>
</evidence>
<evidence type="ECO:0000313" key="4">
    <source>
        <dbReference type="Proteomes" id="UP001221413"/>
    </source>
</evidence>
<evidence type="ECO:0000256" key="1">
    <source>
        <dbReference type="SAM" id="MobiDB-lite"/>
    </source>
</evidence>
<reference evidence="3" key="1">
    <citation type="submission" date="2023-01" db="EMBL/GenBank/DDBJ databases">
        <title>The chitinases involved in constricting ring structure development in the nematode-trapping fungus Drechslerella dactyloides.</title>
        <authorList>
            <person name="Wang R."/>
            <person name="Zhang L."/>
            <person name="Tang P."/>
            <person name="Li S."/>
            <person name="Liang L."/>
        </authorList>
    </citation>
    <scope>NUCLEOTIDE SEQUENCE</scope>
    <source>
        <strain evidence="3">YMF1.00031</strain>
    </source>
</reference>